<accession>A0A9P3GEC0</accession>
<evidence type="ECO:0000313" key="6">
    <source>
        <dbReference type="EMBL" id="GJE93338.1"/>
    </source>
</evidence>
<evidence type="ECO:0000259" key="5">
    <source>
        <dbReference type="PROSITE" id="PS50865"/>
    </source>
</evidence>
<name>A0A9P3GEC0_9APHY</name>
<sequence>MLVQWKHIFPDDSPYRWDGLSRDAVLARLHSFPGTWPHLAREVCEIRNRDDRDAELTWKRFAALSEAVREAPRAVRREACAAGLVPCLVASLGDGFVCGYSRAQLITPEGARGARVHTISIMELFFACVERIIHDDSPEEVAQMLDVFEDTIIGVYVKLWDIRDPFLVGEAGLRESTSGNTSFAAYLTHNGVDVLLNILTASGRCILEAMRAHHRAIQLVESYIPHMFLLNWIYNSDASVRSGTLSHLERIIGAQASPSSVWSQLFSTLPSSPGDVTERAFTHAILRDLENESVVDKQLSTTLYLLSVWQERRLLGAAVPWEPKLAGYCIGVARRQLCRGRHTGVEGFLEVMTAALMSLNKGEPALSPRQCYGLLDLFCKYTMACLELPERRTPEILNGYLDWILKKLRAHTPCVRPKTVALRQRVYSAWLTLTDELARRRVAQRDTDWRTFVRKCETVRRLVEPEPGVSSVGAFAPLVRCGWSACLCSVAAPAHRMRVCAGCGLVAYCGRDCQKRDWTEGEHRQSCLRLTP</sequence>
<feature type="domain" description="MYND-type" evidence="5">
    <location>
        <begin position="485"/>
        <end position="527"/>
    </location>
</feature>
<keyword evidence="3" id="KW-0862">Zinc</keyword>
<evidence type="ECO:0000256" key="3">
    <source>
        <dbReference type="ARBA" id="ARBA00022833"/>
    </source>
</evidence>
<dbReference type="InterPro" id="IPR002893">
    <property type="entry name" value="Znf_MYND"/>
</dbReference>
<keyword evidence="2 4" id="KW-0863">Zinc-finger</keyword>
<organism evidence="6 7">
    <name type="scientific">Phanerochaete sordida</name>
    <dbReference type="NCBI Taxonomy" id="48140"/>
    <lineage>
        <taxon>Eukaryota</taxon>
        <taxon>Fungi</taxon>
        <taxon>Dikarya</taxon>
        <taxon>Basidiomycota</taxon>
        <taxon>Agaricomycotina</taxon>
        <taxon>Agaricomycetes</taxon>
        <taxon>Polyporales</taxon>
        <taxon>Phanerochaetaceae</taxon>
        <taxon>Phanerochaete</taxon>
    </lineage>
</organism>
<keyword evidence="1" id="KW-0479">Metal-binding</keyword>
<evidence type="ECO:0000256" key="2">
    <source>
        <dbReference type="ARBA" id="ARBA00022771"/>
    </source>
</evidence>
<keyword evidence="7" id="KW-1185">Reference proteome</keyword>
<dbReference type="EMBL" id="BPQB01000031">
    <property type="protein sequence ID" value="GJE93338.1"/>
    <property type="molecule type" value="Genomic_DNA"/>
</dbReference>
<dbReference type="Proteomes" id="UP000703269">
    <property type="component" value="Unassembled WGS sequence"/>
</dbReference>
<dbReference type="Gene3D" id="6.10.140.2220">
    <property type="match status" value="1"/>
</dbReference>
<evidence type="ECO:0000256" key="4">
    <source>
        <dbReference type="PROSITE-ProRule" id="PRU00134"/>
    </source>
</evidence>
<dbReference type="GO" id="GO:0008270">
    <property type="term" value="F:zinc ion binding"/>
    <property type="evidence" value="ECO:0007669"/>
    <property type="project" value="UniProtKB-KW"/>
</dbReference>
<proteinExistence type="predicted"/>
<dbReference type="Pfam" id="PF01753">
    <property type="entry name" value="zf-MYND"/>
    <property type="match status" value="1"/>
</dbReference>
<protein>
    <submittedName>
        <fullName evidence="6">Zinc finger MYND domain-containing protein</fullName>
    </submittedName>
</protein>
<comment type="caution">
    <text evidence="6">The sequence shown here is derived from an EMBL/GenBank/DDBJ whole genome shotgun (WGS) entry which is preliminary data.</text>
</comment>
<dbReference type="PROSITE" id="PS50865">
    <property type="entry name" value="ZF_MYND_2"/>
    <property type="match status" value="1"/>
</dbReference>
<dbReference type="AlphaFoldDB" id="A0A9P3GEC0"/>
<evidence type="ECO:0000256" key="1">
    <source>
        <dbReference type="ARBA" id="ARBA00022723"/>
    </source>
</evidence>
<dbReference type="OrthoDB" id="265717at2759"/>
<evidence type="ECO:0000313" key="7">
    <source>
        <dbReference type="Proteomes" id="UP000703269"/>
    </source>
</evidence>
<dbReference type="SUPFAM" id="SSF144232">
    <property type="entry name" value="HIT/MYND zinc finger-like"/>
    <property type="match status" value="1"/>
</dbReference>
<reference evidence="6 7" key="1">
    <citation type="submission" date="2021-08" db="EMBL/GenBank/DDBJ databases">
        <title>Draft Genome Sequence of Phanerochaete sordida strain YK-624.</title>
        <authorList>
            <person name="Mori T."/>
            <person name="Dohra H."/>
            <person name="Suzuki T."/>
            <person name="Kawagishi H."/>
            <person name="Hirai H."/>
        </authorList>
    </citation>
    <scope>NUCLEOTIDE SEQUENCE [LARGE SCALE GENOMIC DNA]</scope>
    <source>
        <strain evidence="6 7">YK-624</strain>
    </source>
</reference>
<gene>
    <name evidence="6" type="ORF">PsYK624_094970</name>
</gene>